<dbReference type="InterPro" id="IPR034076">
    <property type="entry name" value="R3H_NF-X1"/>
</dbReference>
<dbReference type="Pfam" id="PF01424">
    <property type="entry name" value="R3H"/>
    <property type="match status" value="1"/>
</dbReference>
<dbReference type="InterPro" id="IPR018247">
    <property type="entry name" value="EF_Hand_1_Ca_BS"/>
</dbReference>
<keyword evidence="4" id="KW-0677">Repeat</keyword>
<dbReference type="PANTHER" id="PTHR12360">
    <property type="entry name" value="NUCLEAR TRANSCRIPTION FACTOR, X-BOX BINDING 1 NFX1"/>
    <property type="match status" value="1"/>
</dbReference>
<dbReference type="InterPro" id="IPR000967">
    <property type="entry name" value="Znf_NFX1"/>
</dbReference>
<evidence type="ECO:0000256" key="7">
    <source>
        <dbReference type="ARBA" id="ARBA00023015"/>
    </source>
</evidence>
<evidence type="ECO:0000313" key="15">
    <source>
        <dbReference type="EMBL" id="CAH3997479.1"/>
    </source>
</evidence>
<dbReference type="GO" id="GO:0000977">
    <property type="term" value="F:RNA polymerase II transcription regulatory region sequence-specific DNA binding"/>
    <property type="evidence" value="ECO:0007669"/>
    <property type="project" value="TreeGrafter"/>
</dbReference>
<dbReference type="SUPFAM" id="SSF57850">
    <property type="entry name" value="RING/U-box"/>
    <property type="match status" value="1"/>
</dbReference>
<dbReference type="InterPro" id="IPR019787">
    <property type="entry name" value="Znf_PHD-finger"/>
</dbReference>
<evidence type="ECO:0000256" key="3">
    <source>
        <dbReference type="ARBA" id="ARBA00022723"/>
    </source>
</evidence>
<feature type="compositionally biased region" description="Polar residues" evidence="11">
    <location>
        <begin position="249"/>
        <end position="261"/>
    </location>
</feature>
<dbReference type="CDD" id="cd06008">
    <property type="entry name" value="NF-X1-zinc-finger"/>
    <property type="match status" value="8"/>
</dbReference>
<comment type="caution">
    <text evidence="15">The sequence shown here is derived from an EMBL/GenBank/DDBJ whole genome shotgun (WGS) entry which is preliminary data.</text>
</comment>
<organism evidence="15 16">
    <name type="scientific">Pieris brassicae</name>
    <name type="common">White butterfly</name>
    <name type="synonym">Large white butterfly</name>
    <dbReference type="NCBI Taxonomy" id="7116"/>
    <lineage>
        <taxon>Eukaryota</taxon>
        <taxon>Metazoa</taxon>
        <taxon>Ecdysozoa</taxon>
        <taxon>Arthropoda</taxon>
        <taxon>Hexapoda</taxon>
        <taxon>Insecta</taxon>
        <taxon>Pterygota</taxon>
        <taxon>Neoptera</taxon>
        <taxon>Endopterygota</taxon>
        <taxon>Lepidoptera</taxon>
        <taxon>Glossata</taxon>
        <taxon>Ditrysia</taxon>
        <taxon>Papilionoidea</taxon>
        <taxon>Pieridae</taxon>
        <taxon>Pierinae</taxon>
        <taxon>Pieris</taxon>
    </lineage>
</organism>
<dbReference type="SUPFAM" id="SSF81995">
    <property type="entry name" value="beta-sandwich domain of Sec23/24"/>
    <property type="match status" value="1"/>
</dbReference>
<keyword evidence="3" id="KW-0479">Metal-binding</keyword>
<evidence type="ECO:0000313" key="16">
    <source>
        <dbReference type="Proteomes" id="UP001152562"/>
    </source>
</evidence>
<feature type="compositionally biased region" description="Basic and acidic residues" evidence="11">
    <location>
        <begin position="217"/>
        <end position="236"/>
    </location>
</feature>
<keyword evidence="8" id="KW-0804">Transcription</keyword>
<dbReference type="Gene3D" id="3.30.1370.50">
    <property type="entry name" value="R3H-like domain"/>
    <property type="match status" value="1"/>
</dbReference>
<feature type="compositionally biased region" description="Low complexity" evidence="11">
    <location>
        <begin position="1115"/>
        <end position="1132"/>
    </location>
</feature>
<dbReference type="SMART" id="SM00393">
    <property type="entry name" value="R3H"/>
    <property type="match status" value="1"/>
</dbReference>
<feature type="region of interest" description="Disordered" evidence="11">
    <location>
        <begin position="353"/>
        <end position="377"/>
    </location>
</feature>
<feature type="compositionally biased region" description="Basic and acidic residues" evidence="11">
    <location>
        <begin position="308"/>
        <end position="324"/>
    </location>
</feature>
<keyword evidence="16" id="KW-1185">Reference proteome</keyword>
<dbReference type="GO" id="GO:0000981">
    <property type="term" value="F:DNA-binding transcription factor activity, RNA polymerase II-specific"/>
    <property type="evidence" value="ECO:0007669"/>
    <property type="project" value="TreeGrafter"/>
</dbReference>
<accession>A0A9P0X506</accession>
<feature type="compositionally biased region" description="Polar residues" evidence="11">
    <location>
        <begin position="199"/>
        <end position="216"/>
    </location>
</feature>
<feature type="compositionally biased region" description="Basic and acidic residues" evidence="11">
    <location>
        <begin position="186"/>
        <end position="198"/>
    </location>
</feature>
<feature type="region of interest" description="Disordered" evidence="11">
    <location>
        <begin position="1"/>
        <end position="31"/>
    </location>
</feature>
<evidence type="ECO:0000259" key="13">
    <source>
        <dbReference type="PROSITE" id="PS50089"/>
    </source>
</evidence>
<evidence type="ECO:0000256" key="5">
    <source>
        <dbReference type="ARBA" id="ARBA00022771"/>
    </source>
</evidence>
<dbReference type="PROSITE" id="PS00018">
    <property type="entry name" value="EF_HAND_1"/>
    <property type="match status" value="1"/>
</dbReference>
<dbReference type="SUPFAM" id="SSF82708">
    <property type="entry name" value="R3H domain"/>
    <property type="match status" value="1"/>
</dbReference>
<reference evidence="15" key="1">
    <citation type="submission" date="2022-05" db="EMBL/GenBank/DDBJ databases">
        <authorList>
            <person name="Okamura Y."/>
        </authorList>
    </citation>
    <scope>NUCLEOTIDE SEQUENCE</scope>
</reference>
<dbReference type="InterPro" id="IPR034078">
    <property type="entry name" value="NFX1_fam"/>
</dbReference>
<keyword evidence="6" id="KW-0862">Zinc</keyword>
<protein>
    <recommendedName>
        <fullName evidence="17">Protein shuttle craft</fullName>
    </recommendedName>
</protein>
<evidence type="ECO:0000256" key="4">
    <source>
        <dbReference type="ARBA" id="ARBA00022737"/>
    </source>
</evidence>
<dbReference type="GO" id="GO:0005634">
    <property type="term" value="C:nucleus"/>
    <property type="evidence" value="ECO:0007669"/>
    <property type="project" value="UniProtKB-SubCell"/>
</dbReference>
<feature type="region of interest" description="Disordered" evidence="11">
    <location>
        <begin position="168"/>
        <end position="332"/>
    </location>
</feature>
<keyword evidence="5 10" id="KW-0863">Zinc-finger</keyword>
<feature type="domain" description="RING-type" evidence="13">
    <location>
        <begin position="400"/>
        <end position="447"/>
    </location>
</feature>
<sequence length="1181" mass="130795">MSQWNNTYDYNSQHQAPNTWNSDPNGQYGSQVYYNRQMDPSSNQYVSFNEFLSQMQQSGVPSVNTAQYSNVHYQSYPPNQYNNVNSYQNLPTNVNPQANFGYGASSSYSNNVESYETNSQDQYIPPVDGNIYTNDVVSKSKLTPTAIEFIPKNSSLQTEHNLPNEIQNEPLDIENSGSGSSSGHAKPSDSKNWRERPKNTAQNRSYDTNGYENGGSQEHDSNGSLRYDNKNRKYDKNNSQNHTRPESSHYPQSSRNNDTNAYSRKNRNDNYNNGDSNRYDNRREGGQSKSKGMGRDTDPSRTFYNSSKTKDSQDVRNGRGEPSGRQRWAGTQRLKANERYSYEDEQYANSYLQNREEKGRNHVPSPARSKKTVSNNAGLNKEMTQRERLTEQLDKGTLECLVCCERVKQLDPVWYCTNCYHVMHLRCIRKWAVSSMVEGKWRCPACQNTSQDIPTEYRCMCGAVRNPDYQRGGNTAHTCGKACKRPRSCPHPCTLLCHPGPCPPCQATIAKKCGCGAESRSVLCSSKLPQECGRQCGRKLNCGVHSCANDCHEGLCEACDFIVEQVCYCPAAKTQSVPCTPESGDKRTFSCGSACARVLTCGAHVCRDECHPPPCNTCPRSVENVITCPCGNTKLKEGERKNCSDPIPLCGNICAKPLICGPDNDKHFCMQKCHEGVCPECPNTTVLQCRCGHSTVEVPCKDLPGAYDNVFCQKKCNKKMSCGRHRCRTACCASSHRCAVVCGRTLSCQLHRCEDFCHTGHCAPCQRLGFEELRCECGLEVILPPIRCGAKPPPCSAPCRRERPCGHPPHHSCHSADCPPCVVLTTKTCYGKHEERKTIPCSQEEFSCGLPCGKPLPCGKHTCIKICHKGPCDTDKCNQPCNEKRSSCGHPCSGPCHATNGGPCPSTSNCKRAVIATCPCGRRKAERACCDNARDFAKILNALAATKIQEGGMVDLSDAHRPSAMLKTLECDDECRQEARSRQLALALQIRNPDVSAKLAPRYSDTCRAMAAREPSFAQHVHEKLTDLVQLAKKSKQKTRAHSFPSMNRPKRQFIHEMCEHFGCESVAYDAEPNRNVVATADKEKSWLPAMSVLEVLAREAGKRRVPGPILRAATSSAASAPAATPASAPATKSFGGWATLTSTNSWASRSQPSTSAVVKNAPLRQESRPKIDYFDNPPED</sequence>
<feature type="domain" description="PHD-type" evidence="12">
    <location>
        <begin position="397"/>
        <end position="449"/>
    </location>
</feature>
<keyword evidence="7" id="KW-0805">Transcription regulation</keyword>
<dbReference type="PANTHER" id="PTHR12360:SF12">
    <property type="entry name" value="TRANSCRIPTIONAL REPRESSOR NF-X1"/>
    <property type="match status" value="1"/>
</dbReference>
<dbReference type="SMART" id="SM00438">
    <property type="entry name" value="ZnF_NFX"/>
    <property type="match status" value="9"/>
</dbReference>
<feature type="compositionally biased region" description="Polar residues" evidence="11">
    <location>
        <begin position="1140"/>
        <end position="1158"/>
    </location>
</feature>
<gene>
    <name evidence="15" type="ORF">PIBRA_LOCUS2434</name>
</gene>
<dbReference type="AlphaFoldDB" id="A0A9P0X506"/>
<evidence type="ECO:0000256" key="10">
    <source>
        <dbReference type="PROSITE-ProRule" id="PRU00175"/>
    </source>
</evidence>
<evidence type="ECO:0000256" key="6">
    <source>
        <dbReference type="ARBA" id="ARBA00022833"/>
    </source>
</evidence>
<dbReference type="GO" id="GO:0008270">
    <property type="term" value="F:zinc ion binding"/>
    <property type="evidence" value="ECO:0007669"/>
    <property type="project" value="UniProtKB-KW"/>
</dbReference>
<evidence type="ECO:0000259" key="14">
    <source>
        <dbReference type="PROSITE" id="PS51061"/>
    </source>
</evidence>
<dbReference type="GO" id="GO:0000122">
    <property type="term" value="P:negative regulation of transcription by RNA polymerase II"/>
    <property type="evidence" value="ECO:0007669"/>
    <property type="project" value="TreeGrafter"/>
</dbReference>
<evidence type="ECO:0000256" key="2">
    <source>
        <dbReference type="ARBA" id="ARBA00007269"/>
    </source>
</evidence>
<dbReference type="EMBL" id="CALOZG010000003">
    <property type="protein sequence ID" value="CAH3997479.1"/>
    <property type="molecule type" value="Genomic_DNA"/>
</dbReference>
<evidence type="ECO:0000256" key="11">
    <source>
        <dbReference type="SAM" id="MobiDB-lite"/>
    </source>
</evidence>
<feature type="compositionally biased region" description="Basic and acidic residues" evidence="11">
    <location>
        <begin position="277"/>
        <end position="286"/>
    </location>
</feature>
<dbReference type="CDD" id="cd02643">
    <property type="entry name" value="R3H_NF-X1"/>
    <property type="match status" value="1"/>
</dbReference>
<comment type="similarity">
    <text evidence="2">Belongs to the NFX1 family.</text>
</comment>
<feature type="domain" description="R3H" evidence="14">
    <location>
        <begin position="1015"/>
        <end position="1083"/>
    </location>
</feature>
<feature type="region of interest" description="Disordered" evidence="11">
    <location>
        <begin position="1115"/>
        <end position="1181"/>
    </location>
</feature>
<evidence type="ECO:0000256" key="1">
    <source>
        <dbReference type="ARBA" id="ARBA00004123"/>
    </source>
</evidence>
<dbReference type="InterPro" id="IPR001374">
    <property type="entry name" value="R3H_dom"/>
</dbReference>
<dbReference type="PROSITE" id="PS50016">
    <property type="entry name" value="ZF_PHD_2"/>
    <property type="match status" value="1"/>
</dbReference>
<evidence type="ECO:0000259" key="12">
    <source>
        <dbReference type="PROSITE" id="PS50016"/>
    </source>
</evidence>
<evidence type="ECO:0000256" key="8">
    <source>
        <dbReference type="ARBA" id="ARBA00023163"/>
    </source>
</evidence>
<keyword evidence="9" id="KW-0539">Nucleus</keyword>
<name>A0A9P0X506_PIEBR</name>
<evidence type="ECO:0008006" key="17">
    <source>
        <dbReference type="Google" id="ProtNLM"/>
    </source>
</evidence>
<dbReference type="PROSITE" id="PS50089">
    <property type="entry name" value="ZF_RING_2"/>
    <property type="match status" value="1"/>
</dbReference>
<comment type="subcellular location">
    <subcellularLocation>
        <location evidence="1">Nucleus</location>
    </subcellularLocation>
</comment>
<dbReference type="PROSITE" id="PS51061">
    <property type="entry name" value="R3H"/>
    <property type="match status" value="1"/>
</dbReference>
<evidence type="ECO:0000256" key="9">
    <source>
        <dbReference type="ARBA" id="ARBA00023242"/>
    </source>
</evidence>
<dbReference type="InterPro" id="IPR001841">
    <property type="entry name" value="Znf_RING"/>
</dbReference>
<dbReference type="Proteomes" id="UP001152562">
    <property type="component" value="Unassembled WGS sequence"/>
</dbReference>
<dbReference type="InterPro" id="IPR036867">
    <property type="entry name" value="R3H_dom_sf"/>
</dbReference>
<proteinExistence type="inferred from homology"/>